<reference evidence="1" key="1">
    <citation type="submission" date="2021-12" db="EMBL/GenBank/DDBJ databases">
        <title>Discovery of the Pendulisporaceae a myxobacterial family with distinct sporulation behavior and unique specialized metabolism.</title>
        <authorList>
            <person name="Garcia R."/>
            <person name="Popoff A."/>
            <person name="Bader C.D."/>
            <person name="Loehr J."/>
            <person name="Walesch S."/>
            <person name="Walt C."/>
            <person name="Boldt J."/>
            <person name="Bunk B."/>
            <person name="Haeckl F.J.F.P.J."/>
            <person name="Gunesch A.P."/>
            <person name="Birkelbach J."/>
            <person name="Nuebel U."/>
            <person name="Pietschmann T."/>
            <person name="Bach T."/>
            <person name="Mueller R."/>
        </authorList>
    </citation>
    <scope>NUCLEOTIDE SEQUENCE</scope>
    <source>
        <strain evidence="1">MSr11367</strain>
    </source>
</reference>
<sequence>MARANSLAPAFAPRRTAVASSEQDLTRVLSEYEETVAATQRILTEIHDGLRRLAVAITRREDARAALERLQVRR</sequence>
<dbReference type="EMBL" id="CP089983">
    <property type="protein sequence ID" value="WXB08946.1"/>
    <property type="molecule type" value="Genomic_DNA"/>
</dbReference>
<organism evidence="1 2">
    <name type="scientific">Pendulispora rubella</name>
    <dbReference type="NCBI Taxonomy" id="2741070"/>
    <lineage>
        <taxon>Bacteria</taxon>
        <taxon>Pseudomonadati</taxon>
        <taxon>Myxococcota</taxon>
        <taxon>Myxococcia</taxon>
        <taxon>Myxococcales</taxon>
        <taxon>Sorangiineae</taxon>
        <taxon>Pendulisporaceae</taxon>
        <taxon>Pendulispora</taxon>
    </lineage>
</organism>
<proteinExistence type="predicted"/>
<dbReference type="RefSeq" id="WP_394838621.1">
    <property type="nucleotide sequence ID" value="NZ_CP089929.1"/>
</dbReference>
<name>A0ABZ2LDD6_9BACT</name>
<accession>A0ABZ2LDD6</accession>
<dbReference type="Proteomes" id="UP001374803">
    <property type="component" value="Chromosome"/>
</dbReference>
<evidence type="ECO:0000313" key="1">
    <source>
        <dbReference type="EMBL" id="WXB08946.1"/>
    </source>
</evidence>
<protein>
    <submittedName>
        <fullName evidence="1">Uncharacterized protein</fullName>
    </submittedName>
</protein>
<evidence type="ECO:0000313" key="2">
    <source>
        <dbReference type="Proteomes" id="UP001374803"/>
    </source>
</evidence>
<gene>
    <name evidence="1" type="ORF">LVJ94_17135</name>
</gene>
<keyword evidence="2" id="KW-1185">Reference proteome</keyword>